<evidence type="ECO:0000256" key="1">
    <source>
        <dbReference type="SAM" id="MobiDB-lite"/>
    </source>
</evidence>
<feature type="compositionally biased region" description="Basic residues" evidence="1">
    <location>
        <begin position="369"/>
        <end position="378"/>
    </location>
</feature>
<sequence length="436" mass="46695">MPPFVHCSAETVACCNPAQRHARTTRRPSARTAWRPHAIRAAPEGLQKVGTRSGEAARDVWRAAGADERWRATSARPARRAARPAPDASAASLSLPPLHPRSHRPRSCGFPAHLAGRCFPLTATTAPRSHACQGGGRWRWLNPRLGMTKQQDCRHARRRRCPASVDGILPRRPQGVRADAQVPPSLKKVMASTQPAVQWHHVASWVGVAKAGHAVWARGGPKGRQGGVALARARLIVHAPGARARIPGGTCRPARAPPPCLLAEVRRVTGCKVRPPADRNEQVPKGACRVGGAVAPSTACDWSPCASASGFSSHGPWRQVRSSAVRARGSPAHGGHGVSQRMPQNLTASPRNLSKSSPRGGGAGPGRGSRARGRRKAIQRAAEAPLAFTKNPLSQSRTVRRRKLQGRSPYICASPATPATTARQNLQLRRLRSERS</sequence>
<dbReference type="Proteomes" id="UP001189429">
    <property type="component" value="Unassembled WGS sequence"/>
</dbReference>
<protein>
    <submittedName>
        <fullName evidence="2">Uncharacterized protein</fullName>
    </submittedName>
</protein>
<comment type="caution">
    <text evidence="2">The sequence shown here is derived from an EMBL/GenBank/DDBJ whole genome shotgun (WGS) entry which is preliminary data.</text>
</comment>
<feature type="compositionally biased region" description="Low complexity" evidence="1">
    <location>
        <begin position="83"/>
        <end position="96"/>
    </location>
</feature>
<proteinExistence type="predicted"/>
<evidence type="ECO:0000313" key="3">
    <source>
        <dbReference type="Proteomes" id="UP001189429"/>
    </source>
</evidence>
<evidence type="ECO:0000313" key="2">
    <source>
        <dbReference type="EMBL" id="CAK0846433.1"/>
    </source>
</evidence>
<feature type="region of interest" description="Disordered" evidence="1">
    <location>
        <begin position="68"/>
        <end position="104"/>
    </location>
</feature>
<reference evidence="2" key="1">
    <citation type="submission" date="2023-10" db="EMBL/GenBank/DDBJ databases">
        <authorList>
            <person name="Chen Y."/>
            <person name="Shah S."/>
            <person name="Dougan E. K."/>
            <person name="Thang M."/>
            <person name="Chan C."/>
        </authorList>
    </citation>
    <scope>NUCLEOTIDE SEQUENCE [LARGE SCALE GENOMIC DNA]</scope>
</reference>
<gene>
    <name evidence="2" type="ORF">PCOR1329_LOCUS39925</name>
</gene>
<accession>A0ABN9TKH5</accession>
<feature type="compositionally biased region" description="Polar residues" evidence="1">
    <location>
        <begin position="341"/>
        <end position="353"/>
    </location>
</feature>
<organism evidence="2 3">
    <name type="scientific">Prorocentrum cordatum</name>
    <dbReference type="NCBI Taxonomy" id="2364126"/>
    <lineage>
        <taxon>Eukaryota</taxon>
        <taxon>Sar</taxon>
        <taxon>Alveolata</taxon>
        <taxon>Dinophyceae</taxon>
        <taxon>Prorocentrales</taxon>
        <taxon>Prorocentraceae</taxon>
        <taxon>Prorocentrum</taxon>
    </lineage>
</organism>
<feature type="region of interest" description="Disordered" evidence="1">
    <location>
        <begin position="308"/>
        <end position="407"/>
    </location>
</feature>
<keyword evidence="3" id="KW-1185">Reference proteome</keyword>
<name>A0ABN9TKH5_9DINO</name>
<dbReference type="EMBL" id="CAUYUJ010014822">
    <property type="protein sequence ID" value="CAK0846433.1"/>
    <property type="molecule type" value="Genomic_DNA"/>
</dbReference>